<dbReference type="eggNOG" id="ENOG502ZCK4">
    <property type="taxonomic scope" value="Bacteria"/>
</dbReference>
<dbReference type="Proteomes" id="UP000013209">
    <property type="component" value="Unassembled WGS sequence"/>
</dbReference>
<dbReference type="EMBL" id="APPH01000010">
    <property type="protein sequence ID" value="ENV08858.1"/>
    <property type="molecule type" value="Genomic_DNA"/>
</dbReference>
<name>N8XN26_9GAMM</name>
<dbReference type="RefSeq" id="WP_004805596.1">
    <property type="nucleotide sequence ID" value="NZ_KB849440.1"/>
</dbReference>
<dbReference type="PATRIC" id="fig|1144672.3.peg.2398"/>
<reference evidence="1 2" key="1">
    <citation type="submission" date="2013-02" db="EMBL/GenBank/DDBJ databases">
        <title>The Genome Sequence of Acinetobacter sp. CIP 56.2.</title>
        <authorList>
            <consortium name="The Broad Institute Genome Sequencing Platform"/>
            <consortium name="The Broad Institute Genome Sequencing Center for Infectious Disease"/>
            <person name="Cerqueira G."/>
            <person name="Feldgarden M."/>
            <person name="Courvalin P."/>
            <person name="Perichon B."/>
            <person name="Grillot-Courvalin C."/>
            <person name="Clermont D."/>
            <person name="Rocha E."/>
            <person name="Yoon E.-J."/>
            <person name="Nemec A."/>
            <person name="Walker B."/>
            <person name="Young S.K."/>
            <person name="Zeng Q."/>
            <person name="Gargeya S."/>
            <person name="Fitzgerald M."/>
            <person name="Haas B."/>
            <person name="Abouelleil A."/>
            <person name="Alvarado L."/>
            <person name="Arachchi H.M."/>
            <person name="Berlin A.M."/>
            <person name="Chapman S.B."/>
            <person name="Dewar J."/>
            <person name="Goldberg J."/>
            <person name="Griggs A."/>
            <person name="Gujja S."/>
            <person name="Hansen M."/>
            <person name="Howarth C."/>
            <person name="Imamovic A."/>
            <person name="Larimer J."/>
            <person name="McCowan C."/>
            <person name="Murphy C."/>
            <person name="Neiman D."/>
            <person name="Pearson M."/>
            <person name="Priest M."/>
            <person name="Roberts A."/>
            <person name="Saif S."/>
            <person name="Shea T."/>
            <person name="Sisk P."/>
            <person name="Sykes S."/>
            <person name="Wortman J."/>
            <person name="Nusbaum C."/>
            <person name="Birren B."/>
        </authorList>
    </citation>
    <scope>NUCLEOTIDE SEQUENCE [LARGE SCALE GENOMIC DNA]</scope>
    <source>
        <strain evidence="1 2">CIP 56.2</strain>
    </source>
</reference>
<accession>N8XN26</accession>
<evidence type="ECO:0008006" key="3">
    <source>
        <dbReference type="Google" id="ProtNLM"/>
    </source>
</evidence>
<comment type="caution">
    <text evidence="1">The sequence shown here is derived from an EMBL/GenBank/DDBJ whole genome shotgun (WGS) entry which is preliminary data.</text>
</comment>
<evidence type="ECO:0000313" key="1">
    <source>
        <dbReference type="EMBL" id="ENV08858.1"/>
    </source>
</evidence>
<evidence type="ECO:0000313" key="2">
    <source>
        <dbReference type="Proteomes" id="UP000013209"/>
    </source>
</evidence>
<gene>
    <name evidence="1" type="ORF">F966_02503</name>
</gene>
<dbReference type="AlphaFoldDB" id="N8XN26"/>
<dbReference type="InterPro" id="IPR036866">
    <property type="entry name" value="RibonucZ/Hydroxyglut_hydro"/>
</dbReference>
<dbReference type="STRING" id="1144672.F966_02503"/>
<proteinExistence type="predicted"/>
<dbReference type="Gene3D" id="3.60.15.10">
    <property type="entry name" value="Ribonuclease Z/Hydroxyacylglutathione hydrolase-like"/>
    <property type="match status" value="1"/>
</dbReference>
<sequence length="239" mass="27657">MKDNYAPVYPHDPIVEIFENIYLLRGSIKLGLGLSMNRNMIIIKQNNELTLINAVRMSEAELEKLEALGAVKHVIRLGDFHGLDDQFYIDRYQVTFWSQSHHVNYPDLFPTKTIQSDAIPPIKNADFFIFEQATCPEAILYIEDKKLLITTDSIQYWSDWKYFSFLSKIIIYLMGFRLGLFIGGPWLKRVTPKSASLKNDFDRLLQLDFQHLVAAHGTVLENSAKEKLVNIVKKQFGNR</sequence>
<dbReference type="HOGENOM" id="CLU_1173854_0_0_6"/>
<organism evidence="1 2">
    <name type="scientific">Acinetobacter higginsii</name>
    <dbReference type="NCBI Taxonomy" id="70347"/>
    <lineage>
        <taxon>Bacteria</taxon>
        <taxon>Pseudomonadati</taxon>
        <taxon>Pseudomonadota</taxon>
        <taxon>Gammaproteobacteria</taxon>
        <taxon>Moraxellales</taxon>
        <taxon>Moraxellaceae</taxon>
        <taxon>Acinetobacter</taxon>
    </lineage>
</organism>
<protein>
    <recommendedName>
        <fullName evidence="3">Metallo-beta-lactamase domain-containing protein</fullName>
    </recommendedName>
</protein>
<dbReference type="SUPFAM" id="SSF56281">
    <property type="entry name" value="Metallo-hydrolase/oxidoreductase"/>
    <property type="match status" value="1"/>
</dbReference>